<protein>
    <submittedName>
        <fullName evidence="10">ABC-2 type transport system permease protein</fullName>
    </submittedName>
</protein>
<evidence type="ECO:0000259" key="9">
    <source>
        <dbReference type="PROSITE" id="PS51012"/>
    </source>
</evidence>
<evidence type="ECO:0000256" key="5">
    <source>
        <dbReference type="ARBA" id="ARBA00022692"/>
    </source>
</evidence>
<evidence type="ECO:0000256" key="4">
    <source>
        <dbReference type="ARBA" id="ARBA00022475"/>
    </source>
</evidence>
<feature type="transmembrane region" description="Helical" evidence="8">
    <location>
        <begin position="224"/>
        <end position="247"/>
    </location>
</feature>
<evidence type="ECO:0000256" key="3">
    <source>
        <dbReference type="ARBA" id="ARBA00022448"/>
    </source>
</evidence>
<keyword evidence="3" id="KW-0813">Transport</keyword>
<comment type="similarity">
    <text evidence="2">Belongs to the ABC-2 integral membrane protein family.</text>
</comment>
<accession>A0ABU0JRD6</accession>
<dbReference type="RefSeq" id="WP_307354760.1">
    <property type="nucleotide sequence ID" value="NZ_BAAACJ010000024.1"/>
</dbReference>
<reference evidence="10 11" key="1">
    <citation type="submission" date="2023-07" db="EMBL/GenBank/DDBJ databases">
        <title>Genomic Encyclopedia of Type Strains, Phase IV (KMG-IV): sequencing the most valuable type-strain genomes for metagenomic binning, comparative biology and taxonomic classification.</title>
        <authorList>
            <person name="Goeker M."/>
        </authorList>
    </citation>
    <scope>NUCLEOTIDE SEQUENCE [LARGE SCALE GENOMIC DNA]</scope>
    <source>
        <strain evidence="10 11">DSM 1400</strain>
    </source>
</reference>
<comment type="subcellular location">
    <subcellularLocation>
        <location evidence="1">Cell membrane</location>
        <topology evidence="1">Multi-pass membrane protein</topology>
    </subcellularLocation>
</comment>
<dbReference type="Proteomes" id="UP001224418">
    <property type="component" value="Unassembled WGS sequence"/>
</dbReference>
<evidence type="ECO:0000256" key="1">
    <source>
        <dbReference type="ARBA" id="ARBA00004651"/>
    </source>
</evidence>
<feature type="transmembrane region" description="Helical" evidence="8">
    <location>
        <begin position="350"/>
        <end position="368"/>
    </location>
</feature>
<proteinExistence type="inferred from homology"/>
<feature type="transmembrane region" description="Helical" evidence="8">
    <location>
        <begin position="259"/>
        <end position="284"/>
    </location>
</feature>
<dbReference type="PROSITE" id="PS51012">
    <property type="entry name" value="ABC_TM2"/>
    <property type="match status" value="1"/>
</dbReference>
<name>A0ABU0JRD6_HATLI</name>
<evidence type="ECO:0000256" key="6">
    <source>
        <dbReference type="ARBA" id="ARBA00022989"/>
    </source>
</evidence>
<gene>
    <name evidence="10" type="ORF">QOZ93_000168</name>
</gene>
<dbReference type="InterPro" id="IPR013525">
    <property type="entry name" value="ABC2_TM"/>
</dbReference>
<dbReference type="NCBIfam" id="NF038293">
    <property type="entry name" value="permease_SagG"/>
    <property type="match status" value="1"/>
</dbReference>
<evidence type="ECO:0000313" key="10">
    <source>
        <dbReference type="EMBL" id="MDQ0478467.1"/>
    </source>
</evidence>
<evidence type="ECO:0000256" key="2">
    <source>
        <dbReference type="ARBA" id="ARBA00007783"/>
    </source>
</evidence>
<feature type="transmembrane region" description="Helical" evidence="8">
    <location>
        <begin position="21"/>
        <end position="39"/>
    </location>
</feature>
<keyword evidence="4" id="KW-1003">Cell membrane</keyword>
<sequence length="374" mass="42183">MGIISIFKKELIQNVRDKKSMFMMVIFPIVMILILGTAFKGNFSNTGSIPKMKVVYTLNKNVKITKTFESFMKDMEKSMNLEFKKIDNKNKAVELIKNGKYDSYIEIKDDKYINISTNNLREFNASLIHTLIDTFVQRSNVMEQIVEVNPRGIRNIKENKEPSYVKVRSLNAKRAPRAIDYYTITMFTMIILYSIATGAMSILSEKRRRTLERIRCSGISLGKIFIGKILGCISITIIQVSIIFLFTKYILKSDWGSNVGAILLISFSLIVMAVSIGVGMAVLIKNENIMSVALNMIIPIFVFLGGGYIPLNLLGSNVLNNMSKISPIKWTNDAIFRIIYGGDLSVTSTAILVNCIIALVFLMIPLIFSRREVA</sequence>
<evidence type="ECO:0000313" key="11">
    <source>
        <dbReference type="Proteomes" id="UP001224418"/>
    </source>
</evidence>
<keyword evidence="5 8" id="KW-0812">Transmembrane</keyword>
<keyword evidence="11" id="KW-1185">Reference proteome</keyword>
<keyword evidence="7 8" id="KW-0472">Membrane</keyword>
<feature type="domain" description="ABC transmembrane type-2" evidence="9">
    <location>
        <begin position="146"/>
        <end position="372"/>
    </location>
</feature>
<feature type="transmembrane region" description="Helical" evidence="8">
    <location>
        <begin position="291"/>
        <end position="311"/>
    </location>
</feature>
<dbReference type="InterPro" id="IPR047817">
    <property type="entry name" value="ABC2_TM_bact-type"/>
</dbReference>
<keyword evidence="6 8" id="KW-1133">Transmembrane helix</keyword>
<dbReference type="Pfam" id="PF12698">
    <property type="entry name" value="ABC2_membrane_3"/>
    <property type="match status" value="1"/>
</dbReference>
<feature type="transmembrane region" description="Helical" evidence="8">
    <location>
        <begin position="181"/>
        <end position="203"/>
    </location>
</feature>
<evidence type="ECO:0000256" key="7">
    <source>
        <dbReference type="ARBA" id="ARBA00023136"/>
    </source>
</evidence>
<evidence type="ECO:0000256" key="8">
    <source>
        <dbReference type="SAM" id="Phobius"/>
    </source>
</evidence>
<dbReference type="EMBL" id="JAUSWN010000001">
    <property type="protein sequence ID" value="MDQ0478467.1"/>
    <property type="molecule type" value="Genomic_DNA"/>
</dbReference>
<dbReference type="PANTHER" id="PTHR30294:SF48">
    <property type="entry name" value="LINEARMYCIN RESISTANCE PERMEASE PROTEIN LNRM"/>
    <property type="match status" value="1"/>
</dbReference>
<dbReference type="PANTHER" id="PTHR30294">
    <property type="entry name" value="MEMBRANE COMPONENT OF ABC TRANSPORTER YHHJ-RELATED"/>
    <property type="match status" value="1"/>
</dbReference>
<organism evidence="10 11">
    <name type="scientific">Hathewaya limosa</name>
    <name type="common">Clostridium limosum</name>
    <dbReference type="NCBI Taxonomy" id="1536"/>
    <lineage>
        <taxon>Bacteria</taxon>
        <taxon>Bacillati</taxon>
        <taxon>Bacillota</taxon>
        <taxon>Clostridia</taxon>
        <taxon>Eubacteriales</taxon>
        <taxon>Clostridiaceae</taxon>
        <taxon>Hathewaya</taxon>
    </lineage>
</organism>
<dbReference type="InterPro" id="IPR051449">
    <property type="entry name" value="ABC-2_transporter_component"/>
</dbReference>
<comment type="caution">
    <text evidence="10">The sequence shown here is derived from an EMBL/GenBank/DDBJ whole genome shotgun (WGS) entry which is preliminary data.</text>
</comment>